<gene>
    <name evidence="1" type="ORF">MML48_2g00011861</name>
</gene>
<dbReference type="EMBL" id="CM043016">
    <property type="protein sequence ID" value="KAI4468183.1"/>
    <property type="molecule type" value="Genomic_DNA"/>
</dbReference>
<protein>
    <submittedName>
        <fullName evidence="1">Mitochondrial atp synthase b chain</fullName>
    </submittedName>
</protein>
<comment type="caution">
    <text evidence="1">The sequence shown here is derived from an EMBL/GenBank/DDBJ whole genome shotgun (WGS) entry which is preliminary data.</text>
</comment>
<organism evidence="1 2">
    <name type="scientific">Holotrichia oblita</name>
    <name type="common">Chafer beetle</name>
    <dbReference type="NCBI Taxonomy" id="644536"/>
    <lineage>
        <taxon>Eukaryota</taxon>
        <taxon>Metazoa</taxon>
        <taxon>Ecdysozoa</taxon>
        <taxon>Arthropoda</taxon>
        <taxon>Hexapoda</taxon>
        <taxon>Insecta</taxon>
        <taxon>Pterygota</taxon>
        <taxon>Neoptera</taxon>
        <taxon>Endopterygota</taxon>
        <taxon>Coleoptera</taxon>
        <taxon>Polyphaga</taxon>
        <taxon>Scarabaeiformia</taxon>
        <taxon>Scarabaeidae</taxon>
        <taxon>Melolonthinae</taxon>
        <taxon>Holotrichia</taxon>
    </lineage>
</organism>
<sequence length="240" mass="27777">MEHEYYSGLSIIIVLYYVATRLGSQIGNMIDKEVDKYELVVNSNREGQKKVLEDTIALENKLQESMAGQLMLQDAKKENVRLGFVPDEWFLFFQEKTGVTGPYVFLVSISSFLISKEYYVMEHEYYSGLSIIIVLYYVATRLGSQIGNMIDKEVDKYELVVNSNREGQKKVLEDTIALENKLQESMAGQLMLQDAKKENVHLQLEAVFRERLLAVYKDVKRRLDFQISKVLIEKSFITEI</sequence>
<proteinExistence type="predicted"/>
<keyword evidence="2" id="KW-1185">Reference proteome</keyword>
<evidence type="ECO:0000313" key="1">
    <source>
        <dbReference type="EMBL" id="KAI4468183.1"/>
    </source>
</evidence>
<name>A0ACB9TN30_HOLOL</name>
<dbReference type="Proteomes" id="UP001056778">
    <property type="component" value="Chromosome 2"/>
</dbReference>
<reference evidence="1" key="1">
    <citation type="submission" date="2022-04" db="EMBL/GenBank/DDBJ databases">
        <title>Chromosome-scale genome assembly of Holotrichia oblita Faldermann.</title>
        <authorList>
            <person name="Rongchong L."/>
        </authorList>
    </citation>
    <scope>NUCLEOTIDE SEQUENCE</scope>
    <source>
        <strain evidence="1">81SQS9</strain>
    </source>
</reference>
<evidence type="ECO:0000313" key="2">
    <source>
        <dbReference type="Proteomes" id="UP001056778"/>
    </source>
</evidence>
<accession>A0ACB9TN30</accession>